<dbReference type="OrthoDB" id="2922344at2"/>
<protein>
    <submittedName>
        <fullName evidence="1">Uncharacterized protein</fullName>
    </submittedName>
</protein>
<keyword evidence="2" id="KW-1185">Reference proteome</keyword>
<dbReference type="AlphaFoldDB" id="A0A2N5HVB6"/>
<evidence type="ECO:0000313" key="2">
    <source>
        <dbReference type="Proteomes" id="UP000234950"/>
    </source>
</evidence>
<evidence type="ECO:0000313" key="1">
    <source>
        <dbReference type="EMBL" id="PLS09457.1"/>
    </source>
</evidence>
<dbReference type="Proteomes" id="UP000234950">
    <property type="component" value="Unassembled WGS sequence"/>
</dbReference>
<reference evidence="1 2" key="1">
    <citation type="submission" date="2017-11" db="EMBL/GenBank/DDBJ databases">
        <title>Comparitive Functional Genomics of Dry Heat Resistant strains isolated from the Viking Spacecraft.</title>
        <authorList>
            <person name="Seuylemezian A."/>
            <person name="Cooper K."/>
            <person name="Vaishampayan P."/>
        </authorList>
    </citation>
    <scope>NUCLEOTIDE SEQUENCE [LARGE SCALE GENOMIC DNA]</scope>
    <source>
        <strain evidence="1 2">V32-6</strain>
    </source>
</reference>
<gene>
    <name evidence="1" type="ORF">CVD27_00995</name>
</gene>
<comment type="caution">
    <text evidence="1">The sequence shown here is derived from an EMBL/GenBank/DDBJ whole genome shotgun (WGS) entry which is preliminary data.</text>
</comment>
<organism evidence="1 2">
    <name type="scientific">Neobacillus cucumis</name>
    <dbReference type="NCBI Taxonomy" id="1740721"/>
    <lineage>
        <taxon>Bacteria</taxon>
        <taxon>Bacillati</taxon>
        <taxon>Bacillota</taxon>
        <taxon>Bacilli</taxon>
        <taxon>Bacillales</taxon>
        <taxon>Bacillaceae</taxon>
        <taxon>Neobacillus</taxon>
    </lineage>
</organism>
<accession>A0A2N5HVB6</accession>
<dbReference type="RefSeq" id="WP_101646041.1">
    <property type="nucleotide sequence ID" value="NZ_PGVE01000012.1"/>
</dbReference>
<proteinExistence type="predicted"/>
<sequence>MFFIPTNVNIGDVKINSPDHKSGISLGSAFLKGVNVVGKKNQGFGQQIADETGTVIPIHLIQDDDVIDSTSMKVNCPLE</sequence>
<name>A0A2N5HVB6_9BACI</name>
<dbReference type="EMBL" id="PGVE01000012">
    <property type="protein sequence ID" value="PLS09457.1"/>
    <property type="molecule type" value="Genomic_DNA"/>
</dbReference>